<accession>A0A0P1P0F9</accession>
<gene>
    <name evidence="1" type="ORF">JGI23_01814</name>
</gene>
<dbReference type="EMBL" id="CZVW01000028">
    <property type="protein sequence ID" value="CUT04823.1"/>
    <property type="molecule type" value="Genomic_DNA"/>
</dbReference>
<protein>
    <submittedName>
        <fullName evidence="1">Uncharacterized protein</fullName>
    </submittedName>
</protein>
<dbReference type="Proteomes" id="UP000199197">
    <property type="component" value="Unassembled WGS sequence"/>
</dbReference>
<proteinExistence type="predicted"/>
<name>A0A0P1P0F9_9BACT</name>
<evidence type="ECO:0000313" key="2">
    <source>
        <dbReference type="Proteomes" id="UP000199197"/>
    </source>
</evidence>
<dbReference type="AlphaFoldDB" id="A0A0P1P0F9"/>
<keyword evidence="2" id="KW-1185">Reference proteome</keyword>
<sequence length="69" mass="8277">MRVEGINNFLSVNFENLKVVRPVEVLSKEEVEFFEKLFPENVEEIRKYCYYNSQGRQVYETGKIINKKI</sequence>
<evidence type="ECO:0000313" key="1">
    <source>
        <dbReference type="EMBL" id="CUT04823.1"/>
    </source>
</evidence>
<organism evidence="1 2">
    <name type="scientific">Candidatus Chryseopegocella kryptomonas</name>
    <dbReference type="NCBI Taxonomy" id="1633643"/>
    <lineage>
        <taxon>Bacteria</taxon>
        <taxon>Pseudomonadati</taxon>
        <taxon>Candidatus Kryptoniota</taxon>
        <taxon>Candidatus Chryseopegocella</taxon>
    </lineage>
</organism>
<reference evidence="2" key="1">
    <citation type="submission" date="2015-11" db="EMBL/GenBank/DDBJ databases">
        <authorList>
            <person name="Varghese N."/>
        </authorList>
    </citation>
    <scope>NUCLEOTIDE SEQUENCE [LARGE SCALE GENOMIC DNA]</scope>
    <source>
        <strain evidence="2">JGI-23</strain>
    </source>
</reference>